<reference evidence="3" key="1">
    <citation type="submission" date="2016-10" db="EMBL/GenBank/DDBJ databases">
        <authorList>
            <person name="Varghese N."/>
            <person name="Submissions S."/>
        </authorList>
    </citation>
    <scope>NUCLEOTIDE SEQUENCE [LARGE SCALE GENOMIC DNA]</scope>
    <source>
        <strain evidence="3">DSM 44437</strain>
    </source>
</reference>
<dbReference type="RefSeq" id="WP_089925981.1">
    <property type="nucleotide sequence ID" value="NZ_FOFV01000024.1"/>
</dbReference>
<feature type="chain" id="PRO_5011531675" description="Secreted protein" evidence="1">
    <location>
        <begin position="28"/>
        <end position="161"/>
    </location>
</feature>
<dbReference type="AlphaFoldDB" id="A0A1H9WTC5"/>
<evidence type="ECO:0000313" key="2">
    <source>
        <dbReference type="EMBL" id="SES37041.1"/>
    </source>
</evidence>
<dbReference type="Proteomes" id="UP000199503">
    <property type="component" value="Unassembled WGS sequence"/>
</dbReference>
<protein>
    <recommendedName>
        <fullName evidence="4">Secreted protein</fullName>
    </recommendedName>
</protein>
<organism evidence="2 3">
    <name type="scientific">Lentzea albida</name>
    <dbReference type="NCBI Taxonomy" id="65499"/>
    <lineage>
        <taxon>Bacteria</taxon>
        <taxon>Bacillati</taxon>
        <taxon>Actinomycetota</taxon>
        <taxon>Actinomycetes</taxon>
        <taxon>Pseudonocardiales</taxon>
        <taxon>Pseudonocardiaceae</taxon>
        <taxon>Lentzea</taxon>
    </lineage>
</organism>
<evidence type="ECO:0000313" key="3">
    <source>
        <dbReference type="Proteomes" id="UP000199503"/>
    </source>
</evidence>
<accession>A0A1H9WTC5</accession>
<evidence type="ECO:0008006" key="4">
    <source>
        <dbReference type="Google" id="ProtNLM"/>
    </source>
</evidence>
<name>A0A1H9WTC5_9PSEU</name>
<sequence length="161" mass="17064">MRRSIRVGAVLLTTALSALGLAGTANAGQYNDIATQTVYSAACPEAYQTLVAWNSSSARPGQVEASTTANNAFTANDCAAGTVLAQQFLVGYKDGRLVDYGVRTATVRDTVYTWSIDQNATFDYSAVAYFQLNSWTCTSGACSRVHYAQVFTDGRTGTGIA</sequence>
<keyword evidence="1" id="KW-0732">Signal</keyword>
<keyword evidence="3" id="KW-1185">Reference proteome</keyword>
<proteinExistence type="predicted"/>
<gene>
    <name evidence="2" type="ORF">SAMN04488000_12488</name>
</gene>
<feature type="signal peptide" evidence="1">
    <location>
        <begin position="1"/>
        <end position="27"/>
    </location>
</feature>
<dbReference type="EMBL" id="FOFV01000024">
    <property type="protein sequence ID" value="SES37041.1"/>
    <property type="molecule type" value="Genomic_DNA"/>
</dbReference>
<evidence type="ECO:0000256" key="1">
    <source>
        <dbReference type="SAM" id="SignalP"/>
    </source>
</evidence>